<dbReference type="InParanoid" id="A0A1X7ULP0"/>
<evidence type="ECO:0000313" key="1">
    <source>
        <dbReference type="EnsemblMetazoa" id="Aqu2.1.28414_001"/>
    </source>
</evidence>
<name>A0A1X7ULP0_AMPQE</name>
<sequence length="77" mass="9216">FEILELLAKVTDRTQFLSFEFFFKKMFNVLLTIDFFKIPELTDQTVFLLLEVDSDYVDSPHYFAPFQFYIVSRLTGE</sequence>
<dbReference type="EnsemblMetazoa" id="Aqu2.1.28414_001">
    <property type="protein sequence ID" value="Aqu2.1.28414_001"/>
    <property type="gene ID" value="Aqu2.1.28414"/>
</dbReference>
<dbReference type="AlphaFoldDB" id="A0A1X7ULP0"/>
<reference evidence="1" key="1">
    <citation type="submission" date="2017-05" db="UniProtKB">
        <authorList>
            <consortium name="EnsemblMetazoa"/>
        </authorList>
    </citation>
    <scope>IDENTIFICATION</scope>
</reference>
<protein>
    <submittedName>
        <fullName evidence="1">Uncharacterized protein</fullName>
    </submittedName>
</protein>
<organism evidence="1">
    <name type="scientific">Amphimedon queenslandica</name>
    <name type="common">Sponge</name>
    <dbReference type="NCBI Taxonomy" id="400682"/>
    <lineage>
        <taxon>Eukaryota</taxon>
        <taxon>Metazoa</taxon>
        <taxon>Porifera</taxon>
        <taxon>Demospongiae</taxon>
        <taxon>Heteroscleromorpha</taxon>
        <taxon>Haplosclerida</taxon>
        <taxon>Niphatidae</taxon>
        <taxon>Amphimedon</taxon>
    </lineage>
</organism>
<accession>A0A1X7ULP0</accession>
<proteinExistence type="predicted"/>